<dbReference type="AlphaFoldDB" id="A0A1H7JNG6"/>
<evidence type="ECO:0000256" key="1">
    <source>
        <dbReference type="SAM" id="SignalP"/>
    </source>
</evidence>
<dbReference type="RefSeq" id="WP_091406375.1">
    <property type="nucleotide sequence ID" value="NZ_FOAB01000002.1"/>
</dbReference>
<proteinExistence type="predicted"/>
<keyword evidence="1" id="KW-0732">Signal</keyword>
<dbReference type="EMBL" id="FOAB01000002">
    <property type="protein sequence ID" value="SEK75944.1"/>
    <property type="molecule type" value="Genomic_DNA"/>
</dbReference>
<protein>
    <recommendedName>
        <fullName evidence="4">Lipoprotein</fullName>
    </recommendedName>
</protein>
<dbReference type="STRING" id="1038014.SAMN04487910_1045"/>
<name>A0A1H7JNG6_AQUAM</name>
<organism evidence="2 3">
    <name type="scientific">Aquimarina amphilecti</name>
    <dbReference type="NCBI Taxonomy" id="1038014"/>
    <lineage>
        <taxon>Bacteria</taxon>
        <taxon>Pseudomonadati</taxon>
        <taxon>Bacteroidota</taxon>
        <taxon>Flavobacteriia</taxon>
        <taxon>Flavobacteriales</taxon>
        <taxon>Flavobacteriaceae</taxon>
        <taxon>Aquimarina</taxon>
    </lineage>
</organism>
<gene>
    <name evidence="2" type="ORF">SAMN04487910_1045</name>
</gene>
<feature type="chain" id="PRO_5011530961" description="Lipoprotein" evidence="1">
    <location>
        <begin position="28"/>
        <end position="170"/>
    </location>
</feature>
<dbReference type="OrthoDB" id="1364277at2"/>
<evidence type="ECO:0008006" key="4">
    <source>
        <dbReference type="Google" id="ProtNLM"/>
    </source>
</evidence>
<sequence length="170" mass="19295">MGQRINFRKLLTKVGLLSILMTFGQCATSQKIDKTAPIELNSPYFQDWVSGVKGGGAGFMVYLPVDPASNVTLENAYFKGKAVKLKRKQNESVYVGRYTDPITVKKEIVMSSDQKEEYNNKVPEIEEKIPFELKEGECIIAYSKNGQEGYFKIDKLPKKELKAYPMQPRQ</sequence>
<feature type="signal peptide" evidence="1">
    <location>
        <begin position="1"/>
        <end position="27"/>
    </location>
</feature>
<dbReference type="Proteomes" id="UP000198521">
    <property type="component" value="Unassembled WGS sequence"/>
</dbReference>
<evidence type="ECO:0000313" key="3">
    <source>
        <dbReference type="Proteomes" id="UP000198521"/>
    </source>
</evidence>
<reference evidence="2 3" key="1">
    <citation type="submission" date="2016-10" db="EMBL/GenBank/DDBJ databases">
        <authorList>
            <person name="de Groot N.N."/>
        </authorList>
    </citation>
    <scope>NUCLEOTIDE SEQUENCE [LARGE SCALE GENOMIC DNA]</scope>
    <source>
        <strain evidence="2 3">DSM 25232</strain>
    </source>
</reference>
<accession>A0A1H7JNG6</accession>
<evidence type="ECO:0000313" key="2">
    <source>
        <dbReference type="EMBL" id="SEK75944.1"/>
    </source>
</evidence>
<keyword evidence="3" id="KW-1185">Reference proteome</keyword>